<organism evidence="4 5">
    <name type="scientific">Thiohalobacter thiocyanaticus</name>
    <dbReference type="NCBI Taxonomy" id="585455"/>
    <lineage>
        <taxon>Bacteria</taxon>
        <taxon>Pseudomonadati</taxon>
        <taxon>Pseudomonadota</taxon>
        <taxon>Gammaproteobacteria</taxon>
        <taxon>Thiohalobacterales</taxon>
        <taxon>Thiohalobacteraceae</taxon>
        <taxon>Thiohalobacter</taxon>
    </lineage>
</organism>
<dbReference type="InterPro" id="IPR036188">
    <property type="entry name" value="FAD/NAD-bd_sf"/>
</dbReference>
<dbReference type="Pfam" id="PF01494">
    <property type="entry name" value="FAD_binding_3"/>
    <property type="match status" value="1"/>
</dbReference>
<proteinExistence type="inferred from homology"/>
<dbReference type="InterPro" id="IPR050407">
    <property type="entry name" value="Geranylgeranyl_reductase"/>
</dbReference>
<reference evidence="4 5" key="1">
    <citation type="submission" date="2017-05" db="EMBL/GenBank/DDBJ databases">
        <title>Thiocyanate degradation by Thiohalobacter thiocyanaticus FOKN1.</title>
        <authorList>
            <person name="Oshiki M."/>
            <person name="Fukushima T."/>
            <person name="Kawano S."/>
            <person name="Nakagawa J."/>
        </authorList>
    </citation>
    <scope>NUCLEOTIDE SEQUENCE [LARGE SCALE GENOMIC DNA]</scope>
    <source>
        <strain evidence="4 5">FOKN1</strain>
    </source>
</reference>
<dbReference type="PANTHER" id="PTHR42685">
    <property type="entry name" value="GERANYLGERANYL DIPHOSPHATE REDUCTASE"/>
    <property type="match status" value="1"/>
</dbReference>
<accession>A0A1Z4VS37</accession>
<sequence length="375" mass="42006">MSGERCDALIVGGGPSGATCARELRRAGLDVVILDKKTFPRDKVCAGWVTPLVLQTLEIDRDDYADGRVLQPISSFRSGMIGGDAVEVDYAEVVSYGIRRCEFDDYLLRRSDARLLLGEPLKQMERREGEWLINDRLRTPLVIGAGGHFCPVAKQLGARVGSGEPVVAAKEIEFEMTPAQRQACRVDARRPELYFCRDLKGYGWIFRKGDYLNIGLGREDNHRLSEHIDAFMDWLKASGRIPADIDHRFKGHAYLLYAHGNRPLIDDGVLLIGDAAGLAYPQSGEGIRPAIESAVLAAQTLREADGDYSVARLAPYRQRLEARFGPLETNDYSMIPDGLRQRLAAPLLKNRWFTRHVVLDRWFLHVHQPPLRTAA</sequence>
<comment type="similarity">
    <text evidence="1">Belongs to the CbrA family.</text>
</comment>
<evidence type="ECO:0000313" key="4">
    <source>
        <dbReference type="EMBL" id="BAZ94014.1"/>
    </source>
</evidence>
<feature type="domain" description="FAD-binding" evidence="3">
    <location>
        <begin position="6"/>
        <end position="42"/>
    </location>
</feature>
<dbReference type="RefSeq" id="WP_096366147.1">
    <property type="nucleotide sequence ID" value="NZ_AP018052.1"/>
</dbReference>
<dbReference type="EMBL" id="AP018052">
    <property type="protein sequence ID" value="BAZ94014.1"/>
    <property type="molecule type" value="Genomic_DNA"/>
</dbReference>
<evidence type="ECO:0000256" key="2">
    <source>
        <dbReference type="ARBA" id="ARBA00040363"/>
    </source>
</evidence>
<dbReference type="OrthoDB" id="9785276at2"/>
<dbReference type="Proteomes" id="UP000218765">
    <property type="component" value="Chromosome"/>
</dbReference>
<dbReference type="KEGG" id="ttc:FOKN1_1626"/>
<dbReference type="GO" id="GO:0071949">
    <property type="term" value="F:FAD binding"/>
    <property type="evidence" value="ECO:0007669"/>
    <property type="project" value="InterPro"/>
</dbReference>
<name>A0A1Z4VS37_9GAMM</name>
<dbReference type="AlphaFoldDB" id="A0A1Z4VS37"/>
<evidence type="ECO:0000256" key="1">
    <source>
        <dbReference type="ARBA" id="ARBA00038079"/>
    </source>
</evidence>
<dbReference type="InterPro" id="IPR002938">
    <property type="entry name" value="FAD-bd"/>
</dbReference>
<dbReference type="SUPFAM" id="SSF51905">
    <property type="entry name" value="FAD/NAD(P)-binding domain"/>
    <property type="match status" value="1"/>
</dbReference>
<keyword evidence="5" id="KW-1185">Reference proteome</keyword>
<dbReference type="PRINTS" id="PR00420">
    <property type="entry name" value="RNGMNOXGNASE"/>
</dbReference>
<dbReference type="Gene3D" id="3.50.50.60">
    <property type="entry name" value="FAD/NAD(P)-binding domain"/>
    <property type="match status" value="1"/>
</dbReference>
<protein>
    <recommendedName>
        <fullName evidence="2">Protein CbrA</fullName>
    </recommendedName>
</protein>
<gene>
    <name evidence="4" type="ORF">FOKN1_1626</name>
</gene>
<dbReference type="PANTHER" id="PTHR42685:SF22">
    <property type="entry name" value="CONDITIONED MEDIUM FACTOR RECEPTOR 1"/>
    <property type="match status" value="1"/>
</dbReference>
<evidence type="ECO:0000313" key="5">
    <source>
        <dbReference type="Proteomes" id="UP000218765"/>
    </source>
</evidence>
<evidence type="ECO:0000259" key="3">
    <source>
        <dbReference type="Pfam" id="PF01494"/>
    </source>
</evidence>